<dbReference type="InterPro" id="IPR036388">
    <property type="entry name" value="WH-like_DNA-bd_sf"/>
</dbReference>
<dbReference type="InterPro" id="IPR016032">
    <property type="entry name" value="Sig_transdc_resp-reg_C-effctor"/>
</dbReference>
<keyword evidence="2" id="KW-0902">Two-component regulatory system</keyword>
<evidence type="ECO:0000259" key="9">
    <source>
        <dbReference type="PROSITE" id="PS51755"/>
    </source>
</evidence>
<dbReference type="Pfam" id="PF00486">
    <property type="entry name" value="Trans_reg_C"/>
    <property type="match status" value="1"/>
</dbReference>
<organism evidence="10 11">
    <name type="scientific">Thermocrinis minervae</name>
    <dbReference type="NCBI Taxonomy" id="381751"/>
    <lineage>
        <taxon>Bacteria</taxon>
        <taxon>Pseudomonadati</taxon>
        <taxon>Aquificota</taxon>
        <taxon>Aquificia</taxon>
        <taxon>Aquificales</taxon>
        <taxon>Aquificaceae</taxon>
        <taxon>Thermocrinis</taxon>
    </lineage>
</organism>
<dbReference type="InterPro" id="IPR001867">
    <property type="entry name" value="OmpR/PhoB-type_DNA-bd"/>
</dbReference>
<evidence type="ECO:0000256" key="5">
    <source>
        <dbReference type="ARBA" id="ARBA00023163"/>
    </source>
</evidence>
<keyword evidence="1 6" id="KW-0597">Phosphoprotein</keyword>
<feature type="modified residue" description="4-aspartylphosphate" evidence="6">
    <location>
        <position position="51"/>
    </location>
</feature>
<dbReference type="GO" id="GO:0000976">
    <property type="term" value="F:transcription cis-regulatory region binding"/>
    <property type="evidence" value="ECO:0007669"/>
    <property type="project" value="TreeGrafter"/>
</dbReference>
<keyword evidence="11" id="KW-1185">Reference proteome</keyword>
<evidence type="ECO:0000256" key="3">
    <source>
        <dbReference type="ARBA" id="ARBA00023015"/>
    </source>
</evidence>
<protein>
    <submittedName>
        <fullName evidence="10">Two-component system, OmpR family, response regulator QseB</fullName>
    </submittedName>
</protein>
<accession>A0A1M6RMJ5</accession>
<evidence type="ECO:0000256" key="6">
    <source>
        <dbReference type="PROSITE-ProRule" id="PRU00169"/>
    </source>
</evidence>
<keyword evidence="4 7" id="KW-0238">DNA-binding</keyword>
<dbReference type="GO" id="GO:0006355">
    <property type="term" value="P:regulation of DNA-templated transcription"/>
    <property type="evidence" value="ECO:0007669"/>
    <property type="project" value="InterPro"/>
</dbReference>
<dbReference type="SMART" id="SM00862">
    <property type="entry name" value="Trans_reg_C"/>
    <property type="match status" value="1"/>
</dbReference>
<keyword evidence="5" id="KW-0804">Transcription</keyword>
<dbReference type="PROSITE" id="PS50110">
    <property type="entry name" value="RESPONSE_REGULATORY"/>
    <property type="match status" value="1"/>
</dbReference>
<evidence type="ECO:0000256" key="7">
    <source>
        <dbReference type="PROSITE-ProRule" id="PRU01091"/>
    </source>
</evidence>
<evidence type="ECO:0000256" key="1">
    <source>
        <dbReference type="ARBA" id="ARBA00022553"/>
    </source>
</evidence>
<reference evidence="10 11" key="1">
    <citation type="submission" date="2016-11" db="EMBL/GenBank/DDBJ databases">
        <authorList>
            <person name="Jaros S."/>
            <person name="Januszkiewicz K."/>
            <person name="Wedrychowicz H."/>
        </authorList>
    </citation>
    <scope>NUCLEOTIDE SEQUENCE [LARGE SCALE GENOMIC DNA]</scope>
    <source>
        <strain evidence="10 11">DSM 19557</strain>
    </source>
</reference>
<dbReference type="EMBL" id="LT670846">
    <property type="protein sequence ID" value="SHK33741.1"/>
    <property type="molecule type" value="Genomic_DNA"/>
</dbReference>
<dbReference type="OrthoDB" id="9790442at2"/>
<dbReference type="Proteomes" id="UP000189810">
    <property type="component" value="Chromosome I"/>
</dbReference>
<feature type="domain" description="OmpR/PhoB-type" evidence="9">
    <location>
        <begin position="122"/>
        <end position="218"/>
    </location>
</feature>
<dbReference type="InterPro" id="IPR011006">
    <property type="entry name" value="CheY-like_superfamily"/>
</dbReference>
<name>A0A1M6RMJ5_9AQUI</name>
<dbReference type="RefSeq" id="WP_079653856.1">
    <property type="nucleotide sequence ID" value="NZ_LT670846.1"/>
</dbReference>
<dbReference type="GO" id="GO:0005829">
    <property type="term" value="C:cytosol"/>
    <property type="evidence" value="ECO:0007669"/>
    <property type="project" value="TreeGrafter"/>
</dbReference>
<dbReference type="AlphaFoldDB" id="A0A1M6RMJ5"/>
<evidence type="ECO:0000313" key="11">
    <source>
        <dbReference type="Proteomes" id="UP000189810"/>
    </source>
</evidence>
<dbReference type="SMART" id="SM00448">
    <property type="entry name" value="REC"/>
    <property type="match status" value="1"/>
</dbReference>
<feature type="DNA-binding region" description="OmpR/PhoB-type" evidence="7">
    <location>
        <begin position="122"/>
        <end position="218"/>
    </location>
</feature>
<dbReference type="STRING" id="381751.SAMN05444391_0709"/>
<dbReference type="CDD" id="cd00383">
    <property type="entry name" value="trans_reg_C"/>
    <property type="match status" value="1"/>
</dbReference>
<dbReference type="GO" id="GO:0000156">
    <property type="term" value="F:phosphorelay response regulator activity"/>
    <property type="evidence" value="ECO:0007669"/>
    <property type="project" value="TreeGrafter"/>
</dbReference>
<gene>
    <name evidence="10" type="ORF">SAMN05444391_0709</name>
</gene>
<dbReference type="SUPFAM" id="SSF52172">
    <property type="entry name" value="CheY-like"/>
    <property type="match status" value="1"/>
</dbReference>
<dbReference type="GO" id="GO:0032993">
    <property type="term" value="C:protein-DNA complex"/>
    <property type="evidence" value="ECO:0007669"/>
    <property type="project" value="TreeGrafter"/>
</dbReference>
<dbReference type="PANTHER" id="PTHR48111">
    <property type="entry name" value="REGULATOR OF RPOS"/>
    <property type="match status" value="1"/>
</dbReference>
<dbReference type="Gene3D" id="6.10.250.690">
    <property type="match status" value="1"/>
</dbReference>
<evidence type="ECO:0000256" key="4">
    <source>
        <dbReference type="ARBA" id="ARBA00023125"/>
    </source>
</evidence>
<evidence type="ECO:0000259" key="8">
    <source>
        <dbReference type="PROSITE" id="PS50110"/>
    </source>
</evidence>
<proteinExistence type="predicted"/>
<dbReference type="PROSITE" id="PS51755">
    <property type="entry name" value="OMPR_PHOB"/>
    <property type="match status" value="1"/>
</dbReference>
<evidence type="ECO:0000313" key="10">
    <source>
        <dbReference type="EMBL" id="SHK33741.1"/>
    </source>
</evidence>
<sequence length="221" mass="25527">MKILLIEDELDLALSINNLLSSKGWECSIARSVERAFELLEKEIFDICILDLILGRDLGKKILPVLKHMGIPTIVLTVIDDPKEKVECLRAGADDYLTKPFYPEELIARIEAVLRRRLGLRDNVIKYYDLEVDFSSLEVKAGNHKLFLPKKQAMILIKLLENAEKVIPYQILLRYAWDSNEEISLESLRTHVYNLRKILKSYGYTILSYPGVGYMIKKQED</sequence>
<dbReference type="Gene3D" id="1.10.10.10">
    <property type="entry name" value="Winged helix-like DNA-binding domain superfamily/Winged helix DNA-binding domain"/>
    <property type="match status" value="1"/>
</dbReference>
<dbReference type="InterPro" id="IPR001789">
    <property type="entry name" value="Sig_transdc_resp-reg_receiver"/>
</dbReference>
<keyword evidence="3" id="KW-0805">Transcription regulation</keyword>
<dbReference type="Pfam" id="PF00072">
    <property type="entry name" value="Response_reg"/>
    <property type="match status" value="1"/>
</dbReference>
<feature type="domain" description="Response regulatory" evidence="8">
    <location>
        <begin position="2"/>
        <end position="114"/>
    </location>
</feature>
<dbReference type="InterPro" id="IPR039420">
    <property type="entry name" value="WalR-like"/>
</dbReference>
<dbReference type="Gene3D" id="3.40.50.2300">
    <property type="match status" value="1"/>
</dbReference>
<dbReference type="PANTHER" id="PTHR48111:SF22">
    <property type="entry name" value="REGULATOR OF RPOS"/>
    <property type="match status" value="1"/>
</dbReference>
<dbReference type="SUPFAM" id="SSF46894">
    <property type="entry name" value="C-terminal effector domain of the bipartite response regulators"/>
    <property type="match status" value="1"/>
</dbReference>
<evidence type="ECO:0000256" key="2">
    <source>
        <dbReference type="ARBA" id="ARBA00023012"/>
    </source>
</evidence>